<dbReference type="EMBL" id="CAUEEQ010053347">
    <property type="protein sequence ID" value="CAJ0961692.1"/>
    <property type="molecule type" value="Genomic_DNA"/>
</dbReference>
<reference evidence="1" key="1">
    <citation type="submission" date="2023-07" db="EMBL/GenBank/DDBJ databases">
        <authorList>
            <person name="Stuckert A."/>
        </authorList>
    </citation>
    <scope>NUCLEOTIDE SEQUENCE</scope>
</reference>
<proteinExistence type="predicted"/>
<evidence type="ECO:0000313" key="1">
    <source>
        <dbReference type="EMBL" id="CAJ0961692.1"/>
    </source>
</evidence>
<organism evidence="1 2">
    <name type="scientific">Ranitomeya imitator</name>
    <name type="common">mimic poison frog</name>
    <dbReference type="NCBI Taxonomy" id="111125"/>
    <lineage>
        <taxon>Eukaryota</taxon>
        <taxon>Metazoa</taxon>
        <taxon>Chordata</taxon>
        <taxon>Craniata</taxon>
        <taxon>Vertebrata</taxon>
        <taxon>Euteleostomi</taxon>
        <taxon>Amphibia</taxon>
        <taxon>Batrachia</taxon>
        <taxon>Anura</taxon>
        <taxon>Neobatrachia</taxon>
        <taxon>Hyloidea</taxon>
        <taxon>Dendrobatidae</taxon>
        <taxon>Dendrobatinae</taxon>
        <taxon>Ranitomeya</taxon>
    </lineage>
</organism>
<dbReference type="PANTHER" id="PTHR33050">
    <property type="entry name" value="REVERSE TRANSCRIPTASE DOMAIN-CONTAINING PROTEIN"/>
    <property type="match status" value="1"/>
</dbReference>
<keyword evidence="2" id="KW-1185">Reference proteome</keyword>
<dbReference type="Gene3D" id="3.30.420.10">
    <property type="entry name" value="Ribonuclease H-like superfamily/Ribonuclease H"/>
    <property type="match status" value="1"/>
</dbReference>
<protein>
    <recommendedName>
        <fullName evidence="3">Reverse transcriptase domain-containing protein</fullName>
    </recommendedName>
</protein>
<evidence type="ECO:0000313" key="2">
    <source>
        <dbReference type="Proteomes" id="UP001176940"/>
    </source>
</evidence>
<accession>A0ABN9MBG0</accession>
<dbReference type="InterPro" id="IPR043502">
    <property type="entry name" value="DNA/RNA_pol_sf"/>
</dbReference>
<dbReference type="SUPFAM" id="SSF53098">
    <property type="entry name" value="Ribonuclease H-like"/>
    <property type="match status" value="1"/>
</dbReference>
<gene>
    <name evidence="1" type="ORF">RIMI_LOCUS17904476</name>
</gene>
<dbReference type="SUPFAM" id="SSF56672">
    <property type="entry name" value="DNA/RNA polymerases"/>
    <property type="match status" value="1"/>
</dbReference>
<evidence type="ECO:0008006" key="3">
    <source>
        <dbReference type="Google" id="ProtNLM"/>
    </source>
</evidence>
<dbReference type="InterPro" id="IPR052055">
    <property type="entry name" value="Hepadnavirus_pol/RT"/>
</dbReference>
<dbReference type="PANTHER" id="PTHR33050:SF8">
    <property type="entry name" value="REVERSE TRANSCRIPTASE DOMAIN-CONTAINING PROTEIN"/>
    <property type="match status" value="1"/>
</dbReference>
<sequence>MMNFVSSPEQKSRSGYTTTGRRRCLKMDMTVLGVCDGRMLKEGLTNGQVERTNQILVTYLRHFSNAHQNNWSDLLPWAEFAYNNHTSEASSKSPFFIVYGQHPGLPLPVPPVSTVTAADLLSREFSRVWQETKSTLELAQDRMKRQADKRRLDPPLYQPGFYIPQFKGVGCTIVNNFPSLKAHPDVARDKIINEIELGRVSGPFSSPPFSNFRISPLGIVPKKDSGSFRLIHHLSYSIGTSLNVEVDKALCSVSYSSFDCTLDILSVTSSLPPQFPAPSCTHLTFGQNALMSKSDIKSAFRLPPVHPDGLNSLGFYFDDCFFFDKCLPMGFSSFSHWDLQSSCKDAGVLHYVDDFLFVGPVGSSICLNTLNRFIRLCNFFGVPLAHEKTVVPSHSIEFLGITLDSQKMESRLPIDKIITHYLISCLKARQQVRLRYFIHVPLGFCSMARQLGLQESPLVIWIVGHSFIFWAQKRASTRSYTENLSFNPTDIQVFWLSIGVIGWVVQHHPEYKRPGAALLAEFSSGFSKSRESCCQDRALKYDDSGFGEQSDKNFRFRYPISQKYRNSVSEFQYSEYRPILDYLQYRNAQH</sequence>
<dbReference type="InterPro" id="IPR036397">
    <property type="entry name" value="RNaseH_sf"/>
</dbReference>
<name>A0ABN9MBG0_9NEOB</name>
<dbReference type="InterPro" id="IPR012337">
    <property type="entry name" value="RNaseH-like_sf"/>
</dbReference>
<dbReference type="Proteomes" id="UP001176940">
    <property type="component" value="Unassembled WGS sequence"/>
</dbReference>
<comment type="caution">
    <text evidence="1">The sequence shown here is derived from an EMBL/GenBank/DDBJ whole genome shotgun (WGS) entry which is preliminary data.</text>
</comment>